<dbReference type="EMBL" id="CM045763">
    <property type="protein sequence ID" value="KAI8024060.1"/>
    <property type="molecule type" value="Genomic_DNA"/>
</dbReference>
<protein>
    <submittedName>
        <fullName evidence="1">Dirigent protein 23</fullName>
    </submittedName>
</protein>
<proteinExistence type="predicted"/>
<sequence>MEKPWFVAGHFNDFTNSSERRSYSTSYNHNKAQKFAERINNCNLIDLGSVGPRLTWTNNRRGLANTMERLDRAMSNDKWRASFPEGTMRTLPRTYSNHSPSIVLTQVSGKTPSAVGVAQSFYTENSPTRFGAVMMADDPSSKLMGRAQGLYGSAGQTESDFGLIMALNYGFVDGIYNGSSISIVGLNYILHSVREMAVVGGTGLFRLAGGYAVAKTHWFDPISGDAIVGYNVTIVNKVFWRKNHKI</sequence>
<keyword evidence="2" id="KW-1185">Reference proteome</keyword>
<dbReference type="Proteomes" id="UP001060215">
    <property type="component" value="Chromosome 6"/>
</dbReference>
<evidence type="ECO:0000313" key="1">
    <source>
        <dbReference type="EMBL" id="KAI8024060.1"/>
    </source>
</evidence>
<name>A0ACC0IGQ3_9ERIC</name>
<accession>A0ACC0IGQ3</accession>
<comment type="caution">
    <text evidence="1">The sequence shown here is derived from an EMBL/GenBank/DDBJ whole genome shotgun (WGS) entry which is preliminary data.</text>
</comment>
<evidence type="ECO:0000313" key="2">
    <source>
        <dbReference type="Proteomes" id="UP001060215"/>
    </source>
</evidence>
<organism evidence="1 2">
    <name type="scientific">Camellia lanceoleosa</name>
    <dbReference type="NCBI Taxonomy" id="1840588"/>
    <lineage>
        <taxon>Eukaryota</taxon>
        <taxon>Viridiplantae</taxon>
        <taxon>Streptophyta</taxon>
        <taxon>Embryophyta</taxon>
        <taxon>Tracheophyta</taxon>
        <taxon>Spermatophyta</taxon>
        <taxon>Magnoliopsida</taxon>
        <taxon>eudicotyledons</taxon>
        <taxon>Gunneridae</taxon>
        <taxon>Pentapetalae</taxon>
        <taxon>asterids</taxon>
        <taxon>Ericales</taxon>
        <taxon>Theaceae</taxon>
        <taxon>Camellia</taxon>
    </lineage>
</organism>
<reference evidence="1 2" key="1">
    <citation type="journal article" date="2022" name="Plant J.">
        <title>Chromosome-level genome of Camellia lanceoleosa provides a valuable resource for understanding genome evolution and self-incompatibility.</title>
        <authorList>
            <person name="Gong W."/>
            <person name="Xiao S."/>
            <person name="Wang L."/>
            <person name="Liao Z."/>
            <person name="Chang Y."/>
            <person name="Mo W."/>
            <person name="Hu G."/>
            <person name="Li W."/>
            <person name="Zhao G."/>
            <person name="Zhu H."/>
            <person name="Hu X."/>
            <person name="Ji K."/>
            <person name="Xiang X."/>
            <person name="Song Q."/>
            <person name="Yuan D."/>
            <person name="Jin S."/>
            <person name="Zhang L."/>
        </authorList>
    </citation>
    <scope>NUCLEOTIDE SEQUENCE [LARGE SCALE GENOMIC DNA]</scope>
    <source>
        <strain evidence="1">SQ_2022a</strain>
    </source>
</reference>
<gene>
    <name evidence="1" type="ORF">LOK49_LG03G03763</name>
</gene>